<dbReference type="InterPro" id="IPR050534">
    <property type="entry name" value="Coronavir_polyprotein_1ab"/>
</dbReference>
<dbReference type="InterPro" id="IPR038720">
    <property type="entry name" value="YprB_RNase_H-like_dom"/>
</dbReference>
<accession>A0ABP5MM48</accession>
<keyword evidence="4" id="KW-0378">Hydrolase</keyword>
<evidence type="ECO:0000256" key="1">
    <source>
        <dbReference type="ARBA" id="ARBA00022722"/>
    </source>
</evidence>
<keyword evidence="13" id="KW-1185">Reference proteome</keyword>
<dbReference type="Pfam" id="PF13604">
    <property type="entry name" value="AAA_30"/>
    <property type="match status" value="1"/>
</dbReference>
<evidence type="ECO:0000256" key="3">
    <source>
        <dbReference type="ARBA" id="ARBA00022763"/>
    </source>
</evidence>
<gene>
    <name evidence="12" type="ORF">GCM10009846_26460</name>
</gene>
<evidence type="ECO:0000256" key="4">
    <source>
        <dbReference type="ARBA" id="ARBA00022801"/>
    </source>
</evidence>
<dbReference type="CDD" id="cd18808">
    <property type="entry name" value="SF1_C_Upf1"/>
    <property type="match status" value="1"/>
</dbReference>
<dbReference type="Pfam" id="PF12705">
    <property type="entry name" value="PDDEXK_1"/>
    <property type="match status" value="1"/>
</dbReference>
<dbReference type="NCBIfam" id="TIGR03491">
    <property type="entry name" value="TM0106 family RecB-like putative nuclease"/>
    <property type="match status" value="1"/>
</dbReference>
<evidence type="ECO:0000313" key="12">
    <source>
        <dbReference type="EMBL" id="GAA2175671.1"/>
    </source>
</evidence>
<name>A0ABP5MM48_9MICO</name>
<keyword evidence="5" id="KW-0347">Helicase</keyword>
<dbReference type="InterPro" id="IPR012337">
    <property type="entry name" value="RNaseH-like_sf"/>
</dbReference>
<dbReference type="EMBL" id="BAAAQT010000008">
    <property type="protein sequence ID" value="GAA2175671.1"/>
    <property type="molecule type" value="Genomic_DNA"/>
</dbReference>
<dbReference type="PANTHER" id="PTHR43788">
    <property type="entry name" value="DNA2/NAM7 HELICASE FAMILY MEMBER"/>
    <property type="match status" value="1"/>
</dbReference>
<keyword evidence="7" id="KW-0067">ATP-binding</keyword>
<protein>
    <submittedName>
        <fullName evidence="12">TM0106 family RecB-like putative nuclease</fullName>
    </submittedName>
</protein>
<keyword evidence="3" id="KW-0227">DNA damage</keyword>
<proteinExistence type="predicted"/>
<reference evidence="13" key="1">
    <citation type="journal article" date="2019" name="Int. J. Syst. Evol. Microbiol.">
        <title>The Global Catalogue of Microorganisms (GCM) 10K type strain sequencing project: providing services to taxonomists for standard genome sequencing and annotation.</title>
        <authorList>
            <consortium name="The Broad Institute Genomics Platform"/>
            <consortium name="The Broad Institute Genome Sequencing Center for Infectious Disease"/>
            <person name="Wu L."/>
            <person name="Ma J."/>
        </authorList>
    </citation>
    <scope>NUCLEOTIDE SEQUENCE [LARGE SCALE GENOMIC DNA]</scope>
    <source>
        <strain evidence="13">JCM 16026</strain>
    </source>
</reference>
<evidence type="ECO:0000313" key="13">
    <source>
        <dbReference type="Proteomes" id="UP001501599"/>
    </source>
</evidence>
<dbReference type="SUPFAM" id="SSF52540">
    <property type="entry name" value="P-loop containing nucleoside triphosphate hydrolases"/>
    <property type="match status" value="1"/>
</dbReference>
<dbReference type="CDD" id="cd17934">
    <property type="entry name" value="DEXXQc_Upf1-like"/>
    <property type="match status" value="1"/>
</dbReference>
<evidence type="ECO:0000259" key="9">
    <source>
        <dbReference type="Pfam" id="PF12705"/>
    </source>
</evidence>
<dbReference type="Proteomes" id="UP001501599">
    <property type="component" value="Unassembled WGS sequence"/>
</dbReference>
<dbReference type="Pfam" id="PF13087">
    <property type="entry name" value="AAA_12"/>
    <property type="match status" value="1"/>
</dbReference>
<organism evidence="12 13">
    <name type="scientific">Agrococcus versicolor</name>
    <dbReference type="NCBI Taxonomy" id="501482"/>
    <lineage>
        <taxon>Bacteria</taxon>
        <taxon>Bacillati</taxon>
        <taxon>Actinomycetota</taxon>
        <taxon>Actinomycetes</taxon>
        <taxon>Micrococcales</taxon>
        <taxon>Microbacteriaceae</taxon>
        <taxon>Agrococcus</taxon>
    </lineage>
</organism>
<feature type="domain" description="DNA2/NAM7 helicase-like C-terminal" evidence="10">
    <location>
        <begin position="958"/>
        <end position="1137"/>
    </location>
</feature>
<dbReference type="InterPro" id="IPR047187">
    <property type="entry name" value="SF1_C_Upf1"/>
</dbReference>
<evidence type="ECO:0000259" key="11">
    <source>
        <dbReference type="Pfam" id="PF13482"/>
    </source>
</evidence>
<evidence type="ECO:0000256" key="5">
    <source>
        <dbReference type="ARBA" id="ARBA00022806"/>
    </source>
</evidence>
<keyword evidence="2" id="KW-0547">Nucleotide-binding</keyword>
<evidence type="ECO:0000256" key="7">
    <source>
        <dbReference type="ARBA" id="ARBA00022840"/>
    </source>
</evidence>
<evidence type="ECO:0000256" key="2">
    <source>
        <dbReference type="ARBA" id="ARBA00022741"/>
    </source>
</evidence>
<sequence>MYFMGEALVTSASDLKAASECEYAFLRGLDRKLGRIDDPKPTPDAMLERAGQLGDVHEREWLEHLRTLHAEGVVELPKPADARDADELRALASRTLEALRAGVAVVFQGVFFDESNPTLPFVGFADFLVRQPDGRYRVVDTKLARHVRVTALLQLAAYHEQLGRMGVAADDHVELRLGDGRAELAHIDEVAPVFRRRTARMHELVAEHRRATGPVQWGDDRYAIDGRCDECAPVAQKADDVIRVAGMLLTQRARLRAVGIRTVAALAQTSTRPDGCEVPERTYARLHLQASLQVQAAEGAIPVEVIDPRAIAALPAPDAGDIFFDFEGDPMYVEPGRADAQRWGLDYLFGWVDSEGAFDCRWAHDQGEERVALRRFLEFVERRRADNPGMHIYHYASYEKAHLLSIAARHGEGEAIIDQWLREGLLVDLYTVVRSAMRIGVESYSIKKLEPLYMGEELRREDGVTNAGDSIAEYVRARAALGEGREADAHQILVDIADYNEYDCISTLRLRDWLRSRPEVQGLVVEARDAAAALDPFDESQLDLDLRALADASDDPRVARAYELAAAAIDFHRRENKSFWWAHFDRLVQPPEDWEGTRGVFTVTSSEVERSWHKEGRQQKLRRILRLRGEWAPGSGTPKPGEGHVLYLEDDAPEVPPDNQPGARVPRSVTILDPAESEDGALRVEELKGNDQEGWSTYPTHVTPGQPPRHRSLVEAIEMWGERVRDAAPAWPADAMASLLLGMPPETSGGLEPMRDADDGVRAVVGSLTRMDRGYLAVQGPPGTGKTYLASHVVSELVRTHRWHVGVVAQSHKVVENVLDAIVTAGMDASLVGKAIPNGESRTHYDGRKFSTIGPNGHATWASDRADVGYVLGGTVWDLTNRGRVAIEQLDLLVIEEAGQYSLANTIAAATSSARVLLLGDPQQLPQVTQGSHPAPVGDSALGHVIDGQAVLPDDFGYFLAESRRMDAAMSDPVSRLSYDGQLASHRETVGRRLDGVTPGLHAVPVEHHGNSNESADEAERVAGIVALHLGLGWIGTAGAAARRLVADDLIVVTPYNAQVERIRHALAAEARRSGHPEIASVQVGTVDKFQGREAVIAIVSLAASSATDVPRGIEFLLSRNRLNVSISRAKWAAYLVHSPALMDHLPTTPAGVSTLSRFIRLIEETVESPSRPSVATPTLRE</sequence>
<keyword evidence="1" id="KW-0540">Nuclease</keyword>
<evidence type="ECO:0000259" key="10">
    <source>
        <dbReference type="Pfam" id="PF13087"/>
    </source>
</evidence>
<dbReference type="InterPro" id="IPR027417">
    <property type="entry name" value="P-loop_NTPase"/>
</dbReference>
<evidence type="ECO:0000256" key="6">
    <source>
        <dbReference type="ARBA" id="ARBA00022839"/>
    </source>
</evidence>
<keyword evidence="8" id="KW-0234">DNA repair</keyword>
<evidence type="ECO:0000256" key="8">
    <source>
        <dbReference type="ARBA" id="ARBA00023204"/>
    </source>
</evidence>
<dbReference type="InterPro" id="IPR019993">
    <property type="entry name" value="RecB_nuclease_TM0106_put"/>
</dbReference>
<dbReference type="InterPro" id="IPR038726">
    <property type="entry name" value="PDDEXK_AddAB-type"/>
</dbReference>
<feature type="domain" description="YprB ribonuclease H-like" evidence="11">
    <location>
        <begin position="322"/>
        <end position="514"/>
    </location>
</feature>
<dbReference type="SUPFAM" id="SSF53098">
    <property type="entry name" value="Ribonuclease H-like"/>
    <property type="match status" value="1"/>
</dbReference>
<dbReference type="PANTHER" id="PTHR43788:SF8">
    <property type="entry name" value="DNA-BINDING PROTEIN SMUBP-2"/>
    <property type="match status" value="1"/>
</dbReference>
<dbReference type="Gene3D" id="3.40.50.300">
    <property type="entry name" value="P-loop containing nucleotide triphosphate hydrolases"/>
    <property type="match status" value="2"/>
</dbReference>
<dbReference type="Pfam" id="PF13482">
    <property type="entry name" value="RNase_H_2"/>
    <property type="match status" value="1"/>
</dbReference>
<keyword evidence="6" id="KW-0269">Exonuclease</keyword>
<comment type="caution">
    <text evidence="12">The sequence shown here is derived from an EMBL/GenBank/DDBJ whole genome shotgun (WGS) entry which is preliminary data.</text>
</comment>
<dbReference type="InterPro" id="IPR041679">
    <property type="entry name" value="DNA2/NAM7-like_C"/>
</dbReference>
<feature type="domain" description="PD-(D/E)XK endonuclease-like" evidence="9">
    <location>
        <begin position="11"/>
        <end position="189"/>
    </location>
</feature>
<dbReference type="RefSeq" id="WP_344344409.1">
    <property type="nucleotide sequence ID" value="NZ_BAAAQT010000008.1"/>
</dbReference>